<sequence>LPRPCIRTQKSCGEREESPLRQVGKDYCLPFSTRGSRSVCLHRASFRATHISFGGLETRKRSRRTQKHSLYGTML</sequence>
<proteinExistence type="predicted"/>
<dbReference type="AlphaFoldDB" id="A0A061R3P8"/>
<organism evidence="1">
    <name type="scientific">Tetraselmis sp. GSL018</name>
    <dbReference type="NCBI Taxonomy" id="582737"/>
    <lineage>
        <taxon>Eukaryota</taxon>
        <taxon>Viridiplantae</taxon>
        <taxon>Chlorophyta</taxon>
        <taxon>core chlorophytes</taxon>
        <taxon>Chlorodendrophyceae</taxon>
        <taxon>Chlorodendrales</taxon>
        <taxon>Chlorodendraceae</taxon>
        <taxon>Tetraselmis</taxon>
    </lineage>
</organism>
<name>A0A061R3P8_9CHLO</name>
<feature type="non-terminal residue" evidence="1">
    <location>
        <position position="1"/>
    </location>
</feature>
<feature type="non-terminal residue" evidence="1">
    <location>
        <position position="75"/>
    </location>
</feature>
<protein>
    <submittedName>
        <fullName evidence="1">Uncharacterized protein</fullName>
    </submittedName>
</protein>
<dbReference type="EMBL" id="GBEZ01018950">
    <property type="protein sequence ID" value="JAC67542.1"/>
    <property type="molecule type" value="Transcribed_RNA"/>
</dbReference>
<accession>A0A061R3P8</accession>
<gene>
    <name evidence="1" type="ORF">TSPGSL018_10887</name>
</gene>
<reference evidence="1" key="1">
    <citation type="submission" date="2014-05" db="EMBL/GenBank/DDBJ databases">
        <title>The transcriptome of the halophilic microalga Tetraselmis sp. GSL018 isolated from the Great Salt Lake, Utah.</title>
        <authorList>
            <person name="Jinkerson R.E."/>
            <person name="D'Adamo S."/>
            <person name="Posewitz M.C."/>
        </authorList>
    </citation>
    <scope>NUCLEOTIDE SEQUENCE</scope>
    <source>
        <strain evidence="1">GSL018</strain>
    </source>
</reference>
<evidence type="ECO:0000313" key="1">
    <source>
        <dbReference type="EMBL" id="JAC67542.1"/>
    </source>
</evidence>